<keyword evidence="1" id="KW-0812">Transmembrane</keyword>
<feature type="transmembrane region" description="Helical" evidence="1">
    <location>
        <begin position="503"/>
        <end position="523"/>
    </location>
</feature>
<keyword evidence="1" id="KW-1133">Transmembrane helix</keyword>
<organism evidence="3 4">
    <name type="scientific">Xylaria flabelliformis</name>
    <dbReference type="NCBI Taxonomy" id="2512241"/>
    <lineage>
        <taxon>Eukaryota</taxon>
        <taxon>Fungi</taxon>
        <taxon>Dikarya</taxon>
        <taxon>Ascomycota</taxon>
        <taxon>Pezizomycotina</taxon>
        <taxon>Sordariomycetes</taxon>
        <taxon>Xylariomycetidae</taxon>
        <taxon>Xylariales</taxon>
        <taxon>Xylariaceae</taxon>
        <taxon>Xylaria</taxon>
    </lineage>
</organism>
<keyword evidence="4" id="KW-1185">Reference proteome</keyword>
<dbReference type="AlphaFoldDB" id="A0A553I4V8"/>
<dbReference type="PANTHER" id="PTHR23028:SF134">
    <property type="entry name" value="PUTATIVE (AFU_ORTHOLOGUE AFUA_4G08520)-RELATED"/>
    <property type="match status" value="1"/>
</dbReference>
<feature type="transmembrane region" description="Helical" evidence="1">
    <location>
        <begin position="390"/>
        <end position="410"/>
    </location>
</feature>
<dbReference type="OrthoDB" id="5819582at2759"/>
<feature type="domain" description="Acyltransferase 3" evidence="2">
    <location>
        <begin position="94"/>
        <end position="491"/>
    </location>
</feature>
<proteinExistence type="predicted"/>
<evidence type="ECO:0000256" key="1">
    <source>
        <dbReference type="SAM" id="Phobius"/>
    </source>
</evidence>
<dbReference type="InterPro" id="IPR002656">
    <property type="entry name" value="Acyl_transf_3_dom"/>
</dbReference>
<dbReference type="Pfam" id="PF01757">
    <property type="entry name" value="Acyl_transf_3"/>
    <property type="match status" value="1"/>
</dbReference>
<sequence>MPAIEEEKLFHEVRSPSSSDTESDSSSIWNEVEARFGGIRWAATTKAYSNLILRRTAVFLLPSFTHHRFVPARDRRGSSISNGGGSVKTLSPTAYLDGMRGLAAFFVFFCHYFYTAFFIAEGYNWLPPPPPDSNTPPPTTSKWTSLWRLPFVRLLYSGPSMVCVFFVISGYALSLRPLQLARKRNSEAFARTTSSLVFRRFFRLYLPPLISTLGVALLLNVGAYEGTREFTTDRTFIRNVIEHHPVRLETLSAQLTHWAREMWAFVHIWSWANHAGSTQYDVHLWTIPLEFRCSMVLFLILVGTARLRENVRLVMVGLLAWFVLRNDRWEMLLFLAGMAIAELDLRRNAHEGHGTSAGLASSQPTLQLPLDEKTDPSPSSSRQRSMSDSFWTVVSVFALYLLSCPDAGPWNVPGWRYLGSLIPTWFTEKYRFWQVMGACLFVFCAARSRGWQHFFELPVIQYLGHLSYAIYLMHGPVTHVVGFPVQRWAWGITGTEDPAYKSGVALAALINIPLVIWAADIFWRAVDMPTVRFAKWLESKLSA</sequence>
<keyword evidence="1" id="KW-0472">Membrane</keyword>
<protein>
    <recommendedName>
        <fullName evidence="2">Acyltransferase 3 domain-containing protein</fullName>
    </recommendedName>
</protein>
<evidence type="ECO:0000313" key="3">
    <source>
        <dbReference type="EMBL" id="TRX95238.1"/>
    </source>
</evidence>
<name>A0A553I4V8_9PEZI</name>
<dbReference type="InterPro" id="IPR050879">
    <property type="entry name" value="Acyltransferase_3"/>
</dbReference>
<feature type="transmembrane region" description="Helical" evidence="1">
    <location>
        <begin position="154"/>
        <end position="174"/>
    </location>
</feature>
<dbReference type="EMBL" id="VFLP01000017">
    <property type="protein sequence ID" value="TRX95238.1"/>
    <property type="molecule type" value="Genomic_DNA"/>
</dbReference>
<dbReference type="GO" id="GO:0016747">
    <property type="term" value="F:acyltransferase activity, transferring groups other than amino-acyl groups"/>
    <property type="evidence" value="ECO:0007669"/>
    <property type="project" value="InterPro"/>
</dbReference>
<feature type="transmembrane region" description="Helical" evidence="1">
    <location>
        <begin position="459"/>
        <end position="483"/>
    </location>
</feature>
<dbReference type="PANTHER" id="PTHR23028">
    <property type="entry name" value="ACETYLTRANSFERASE"/>
    <property type="match status" value="1"/>
</dbReference>
<feature type="transmembrane region" description="Helical" evidence="1">
    <location>
        <begin position="430"/>
        <end position="447"/>
    </location>
</feature>
<evidence type="ECO:0000313" key="4">
    <source>
        <dbReference type="Proteomes" id="UP000319160"/>
    </source>
</evidence>
<accession>A0A553I4V8</accession>
<feature type="transmembrane region" description="Helical" evidence="1">
    <location>
        <begin position="204"/>
        <end position="224"/>
    </location>
</feature>
<dbReference type="Proteomes" id="UP000319160">
    <property type="component" value="Unassembled WGS sequence"/>
</dbReference>
<comment type="caution">
    <text evidence="3">The sequence shown here is derived from an EMBL/GenBank/DDBJ whole genome shotgun (WGS) entry which is preliminary data.</text>
</comment>
<reference evidence="4" key="1">
    <citation type="submission" date="2019-06" db="EMBL/GenBank/DDBJ databases">
        <title>Draft genome sequence of the griseofulvin-producing fungus Xylaria cubensis strain G536.</title>
        <authorList>
            <person name="Mead M.E."/>
            <person name="Raja H.A."/>
            <person name="Steenwyk J.L."/>
            <person name="Knowles S.L."/>
            <person name="Oberlies N.H."/>
            <person name="Rokas A."/>
        </authorList>
    </citation>
    <scope>NUCLEOTIDE SEQUENCE [LARGE SCALE GENOMIC DNA]</scope>
    <source>
        <strain evidence="4">G536</strain>
    </source>
</reference>
<evidence type="ECO:0000259" key="2">
    <source>
        <dbReference type="Pfam" id="PF01757"/>
    </source>
</evidence>
<feature type="transmembrane region" description="Helical" evidence="1">
    <location>
        <begin position="101"/>
        <end position="120"/>
    </location>
</feature>
<dbReference type="STRING" id="2512241.A0A553I4V8"/>
<feature type="transmembrane region" description="Helical" evidence="1">
    <location>
        <begin position="282"/>
        <end position="302"/>
    </location>
</feature>
<gene>
    <name evidence="3" type="ORF">FHL15_003930</name>
</gene>